<reference evidence="1" key="1">
    <citation type="submission" date="2022-05" db="EMBL/GenBank/DDBJ databases">
        <title>The Musa troglodytarum L. genome provides insights into the mechanism of non-climacteric behaviour and enrichment of carotenoids.</title>
        <authorList>
            <person name="Wang J."/>
        </authorList>
    </citation>
    <scope>NUCLEOTIDE SEQUENCE</scope>
    <source>
        <tissue evidence="1">Leaf</tissue>
    </source>
</reference>
<evidence type="ECO:0000313" key="1">
    <source>
        <dbReference type="EMBL" id="URD96937.1"/>
    </source>
</evidence>
<organism evidence="1 2">
    <name type="scientific">Musa troglodytarum</name>
    <name type="common">fe'i banana</name>
    <dbReference type="NCBI Taxonomy" id="320322"/>
    <lineage>
        <taxon>Eukaryota</taxon>
        <taxon>Viridiplantae</taxon>
        <taxon>Streptophyta</taxon>
        <taxon>Embryophyta</taxon>
        <taxon>Tracheophyta</taxon>
        <taxon>Spermatophyta</taxon>
        <taxon>Magnoliopsida</taxon>
        <taxon>Liliopsida</taxon>
        <taxon>Zingiberales</taxon>
        <taxon>Musaceae</taxon>
        <taxon>Musa</taxon>
    </lineage>
</organism>
<keyword evidence="2" id="KW-1185">Reference proteome</keyword>
<gene>
    <name evidence="1" type="ORF">MUK42_24238</name>
</gene>
<evidence type="ECO:0000313" key="2">
    <source>
        <dbReference type="Proteomes" id="UP001055439"/>
    </source>
</evidence>
<name>A0A9E7FKW6_9LILI</name>
<protein>
    <submittedName>
        <fullName evidence="1">Uncharacterized protein</fullName>
    </submittedName>
</protein>
<proteinExistence type="predicted"/>
<dbReference type="EMBL" id="CP097506">
    <property type="protein sequence ID" value="URD96937.1"/>
    <property type="molecule type" value="Genomic_DNA"/>
</dbReference>
<dbReference type="AlphaFoldDB" id="A0A9E7FKW6"/>
<dbReference type="Proteomes" id="UP001055439">
    <property type="component" value="Chromosome 4"/>
</dbReference>
<sequence length="63" mass="7055">MVCSINLFFFSVAREIYLISSGDSVAVLKECQFGRNCALENILITSDFEQHFSYLCPVTEGVV</sequence>
<accession>A0A9E7FKW6</accession>